<proteinExistence type="predicted"/>
<evidence type="ECO:0000256" key="1">
    <source>
        <dbReference type="SAM" id="Phobius"/>
    </source>
</evidence>
<dbReference type="EMBL" id="JH793893">
    <property type="protein sequence ID" value="ELQ40280.1"/>
    <property type="molecule type" value="Genomic_DNA"/>
</dbReference>
<name>A0AA97P1C1_PYRO3</name>
<protein>
    <submittedName>
        <fullName evidence="2">Uncharacterized protein</fullName>
    </submittedName>
</protein>
<reference evidence="2" key="1">
    <citation type="journal article" date="2012" name="PLoS Genet.">
        <title>Comparative analysis of the genomes of two field isolates of the rice blast fungus Magnaporthe oryzae.</title>
        <authorList>
            <person name="Xue M."/>
            <person name="Yang J."/>
            <person name="Li Z."/>
            <person name="Hu S."/>
            <person name="Yao N."/>
            <person name="Dean R.A."/>
            <person name="Zhao W."/>
            <person name="Shen M."/>
            <person name="Zhang H."/>
            <person name="Li C."/>
            <person name="Liu L."/>
            <person name="Cao L."/>
            <person name="Xu X."/>
            <person name="Xing Y."/>
            <person name="Hsiang T."/>
            <person name="Zhang Z."/>
            <person name="Xu J.R."/>
            <person name="Peng Y.L."/>
        </authorList>
    </citation>
    <scope>NUCLEOTIDE SEQUENCE</scope>
    <source>
        <strain evidence="2">Y34</strain>
    </source>
</reference>
<accession>A0AA97P1C1</accession>
<dbReference type="Proteomes" id="UP000011086">
    <property type="component" value="Unassembled WGS sequence"/>
</dbReference>
<sequence>MWNRTNSTLEHHPWRRTVSGLAWLLGNFAAVTIATGGDVYAVLHHEAAFLFSSFHARLALHTASAGLMSSSSNDLHRRYYHHPFRYIYRRARVDFSVSASVR</sequence>
<keyword evidence="1" id="KW-0812">Transmembrane</keyword>
<gene>
    <name evidence="2" type="ORF">OOU_Y34scaffold00451g6</name>
</gene>
<feature type="transmembrane region" description="Helical" evidence="1">
    <location>
        <begin position="21"/>
        <end position="43"/>
    </location>
</feature>
<keyword evidence="1" id="KW-1133">Transmembrane helix</keyword>
<dbReference type="AlphaFoldDB" id="A0AA97P1C1"/>
<organism evidence="2">
    <name type="scientific">Pyricularia oryzae (strain Y34)</name>
    <name type="common">Rice blast fungus</name>
    <name type="synonym">Magnaporthe oryzae</name>
    <dbReference type="NCBI Taxonomy" id="1143189"/>
    <lineage>
        <taxon>Eukaryota</taxon>
        <taxon>Fungi</taxon>
        <taxon>Dikarya</taxon>
        <taxon>Ascomycota</taxon>
        <taxon>Pezizomycotina</taxon>
        <taxon>Sordariomycetes</taxon>
        <taxon>Sordariomycetidae</taxon>
        <taxon>Magnaporthales</taxon>
        <taxon>Pyriculariaceae</taxon>
        <taxon>Pyricularia</taxon>
    </lineage>
</organism>
<evidence type="ECO:0000313" key="2">
    <source>
        <dbReference type="EMBL" id="ELQ40280.1"/>
    </source>
</evidence>
<keyword evidence="1" id="KW-0472">Membrane</keyword>